<dbReference type="Proteomes" id="UP001212841">
    <property type="component" value="Unassembled WGS sequence"/>
</dbReference>
<feature type="region of interest" description="Disordered" evidence="1">
    <location>
        <begin position="907"/>
        <end position="1012"/>
    </location>
</feature>
<gene>
    <name evidence="2" type="ORF">HK097_002945</name>
</gene>
<feature type="region of interest" description="Disordered" evidence="1">
    <location>
        <begin position="703"/>
        <end position="781"/>
    </location>
</feature>
<feature type="compositionally biased region" description="Low complexity" evidence="1">
    <location>
        <begin position="914"/>
        <end position="924"/>
    </location>
</feature>
<evidence type="ECO:0000313" key="3">
    <source>
        <dbReference type="Proteomes" id="UP001212841"/>
    </source>
</evidence>
<feature type="region of interest" description="Disordered" evidence="1">
    <location>
        <begin position="348"/>
        <end position="421"/>
    </location>
</feature>
<proteinExistence type="predicted"/>
<feature type="compositionally biased region" description="Basic and acidic residues" evidence="1">
    <location>
        <begin position="1003"/>
        <end position="1012"/>
    </location>
</feature>
<dbReference type="EMBL" id="JADGJD010000167">
    <property type="protein sequence ID" value="KAJ3053976.1"/>
    <property type="molecule type" value="Genomic_DNA"/>
</dbReference>
<evidence type="ECO:0000256" key="1">
    <source>
        <dbReference type="SAM" id="MobiDB-lite"/>
    </source>
</evidence>
<feature type="compositionally biased region" description="Low complexity" evidence="1">
    <location>
        <begin position="703"/>
        <end position="714"/>
    </location>
</feature>
<dbReference type="AlphaFoldDB" id="A0AAD5X7M7"/>
<feature type="region of interest" description="Disordered" evidence="1">
    <location>
        <begin position="435"/>
        <end position="458"/>
    </location>
</feature>
<comment type="caution">
    <text evidence="2">The sequence shown here is derived from an EMBL/GenBank/DDBJ whole genome shotgun (WGS) entry which is preliminary data.</text>
</comment>
<feature type="compositionally biased region" description="Low complexity" evidence="1">
    <location>
        <begin position="795"/>
        <end position="813"/>
    </location>
</feature>
<feature type="compositionally biased region" description="Polar residues" evidence="1">
    <location>
        <begin position="449"/>
        <end position="458"/>
    </location>
</feature>
<feature type="compositionally biased region" description="Basic and acidic residues" evidence="1">
    <location>
        <begin position="968"/>
        <end position="983"/>
    </location>
</feature>
<feature type="compositionally biased region" description="Basic residues" evidence="1">
    <location>
        <begin position="733"/>
        <end position="749"/>
    </location>
</feature>
<protein>
    <submittedName>
        <fullName evidence="2">Uncharacterized protein</fullName>
    </submittedName>
</protein>
<sequence length="1033" mass="111798">MSRPDAYGMGPPPPRATDATFLDVRGRRFRASSVIIGLFPESILMEIFPNGVVPLWSLITGRETSNAIQATKNGAMEHAQMQGQLIAHKKKSKAREHAGLLLPTYCSDPVAYEFEDHPMDHPDISPVEWYKQHPMFVNGEPFDPAKFSIAHDLDGVEEWKIFRVDWDPDYFSYLLSYFRQIVTDNEEILMRKEEEPVEAEQAVSQGASIRGIAESQHIPAVGGNESLTTETHTHMVEPELSATPAPASQPEFGPQWHEGLAGEPTLEPLDQPMPAPPSPVESCPSVIIDIPDDIDLPTLPDIVVSPPSVEDQYQIVPQSELVQISPPTVENPYQTVPQPAEPIALDKAPSVEEESTYETAATGPPSRIPTPALPGQSSEGSTEGAPTPAGNIPAESAAKAPGSGMLSGKTPRRRSNPFKTTFSSMRSSLVKLIGKSSSKPNLARAPSPMTAQPDGTVQNGKGWISDVIVLREEMEIYPLISSSVDESEPTGGKGLKSAWKRFSGDVGPARTATDFRKVPGLLKHIRAEIADNLKDQRFIDKPYAERGWDLFQASELVRNGPDVVRLSGVTPESPHQTEPTSPNASALSLPTYHCDLNYHTSGFLKNSTSPFTLSSPPKWPRTMMVCELEDQLMHPHLLEGMKTFSPEMEGKGDVMPGGGVREWDFRTTDGKGKVSSVVMLKTKDWDEIGKKIAELEAAQEAAAQGNANEQAAAARPSEPVIDVVEDAKDGSSSRRKSKGKGKDKSKKRGSWLGLAGRNSKTEAVAAPAESNNSSAGKVHNDETKIPKESNVQAGAANDVQQQQQQPTDANPQNSTSGDVSNGADEESIDEYQQSLEQQPEPQPQPEPPVKGAIVHPTLEAVMTPEQAKATSMRHLHTHLLYKRPVRKCWWECVKMAIDVPGSLMGADAEKRKSTGTPTSGTSPTNDTEGDGRGSGYGVSAAELPFEPAGPSDDLDSITPAPLGGPPADEVRPAGGEVEKEGGGRKSMGFKSTSMKRKLGLGADGKDGKEDKPAGKVWVKVWTRRTWTIEFCSF</sequence>
<feature type="region of interest" description="Disordered" evidence="1">
    <location>
        <begin position="795"/>
        <end position="851"/>
    </location>
</feature>
<name>A0AAD5X7M7_9FUNG</name>
<organism evidence="2 3">
    <name type="scientific">Rhizophlyctis rosea</name>
    <dbReference type="NCBI Taxonomy" id="64517"/>
    <lineage>
        <taxon>Eukaryota</taxon>
        <taxon>Fungi</taxon>
        <taxon>Fungi incertae sedis</taxon>
        <taxon>Chytridiomycota</taxon>
        <taxon>Chytridiomycota incertae sedis</taxon>
        <taxon>Chytridiomycetes</taxon>
        <taxon>Rhizophlyctidales</taxon>
        <taxon>Rhizophlyctidaceae</taxon>
        <taxon>Rhizophlyctis</taxon>
    </lineage>
</organism>
<feature type="region of interest" description="Disordered" evidence="1">
    <location>
        <begin position="240"/>
        <end position="280"/>
    </location>
</feature>
<reference evidence="2" key="1">
    <citation type="submission" date="2020-05" db="EMBL/GenBank/DDBJ databases">
        <title>Phylogenomic resolution of chytrid fungi.</title>
        <authorList>
            <person name="Stajich J.E."/>
            <person name="Amses K."/>
            <person name="Simmons R."/>
            <person name="Seto K."/>
            <person name="Myers J."/>
            <person name="Bonds A."/>
            <person name="Quandt C.A."/>
            <person name="Barry K."/>
            <person name="Liu P."/>
            <person name="Grigoriev I."/>
            <person name="Longcore J.E."/>
            <person name="James T.Y."/>
        </authorList>
    </citation>
    <scope>NUCLEOTIDE SEQUENCE</scope>
    <source>
        <strain evidence="2">JEL0318</strain>
    </source>
</reference>
<evidence type="ECO:0000313" key="2">
    <source>
        <dbReference type="EMBL" id="KAJ3053976.1"/>
    </source>
</evidence>
<keyword evidence="3" id="KW-1185">Reference proteome</keyword>
<accession>A0AAD5X7M7</accession>